<gene>
    <name evidence="2" type="ORF">IFM89_019330</name>
</gene>
<dbReference type="Gene3D" id="1.20.1280.50">
    <property type="match status" value="1"/>
</dbReference>
<dbReference type="AlphaFoldDB" id="A0A835I5B1"/>
<dbReference type="CDD" id="cd22157">
    <property type="entry name" value="F-box_AtFBW1-like"/>
    <property type="match status" value="1"/>
</dbReference>
<organism evidence="2 3">
    <name type="scientific">Coptis chinensis</name>
    <dbReference type="NCBI Taxonomy" id="261450"/>
    <lineage>
        <taxon>Eukaryota</taxon>
        <taxon>Viridiplantae</taxon>
        <taxon>Streptophyta</taxon>
        <taxon>Embryophyta</taxon>
        <taxon>Tracheophyta</taxon>
        <taxon>Spermatophyta</taxon>
        <taxon>Magnoliopsida</taxon>
        <taxon>Ranunculales</taxon>
        <taxon>Ranunculaceae</taxon>
        <taxon>Coptidoideae</taxon>
        <taxon>Coptis</taxon>
    </lineage>
</organism>
<proteinExistence type="predicted"/>
<dbReference type="InterPro" id="IPR036047">
    <property type="entry name" value="F-box-like_dom_sf"/>
</dbReference>
<dbReference type="InterPro" id="IPR017451">
    <property type="entry name" value="F-box-assoc_interact_dom"/>
</dbReference>
<dbReference type="PROSITE" id="PS50181">
    <property type="entry name" value="FBOX"/>
    <property type="match status" value="1"/>
</dbReference>
<dbReference type="PANTHER" id="PTHR31672:SF13">
    <property type="entry name" value="F-BOX PROTEIN CPR30-LIKE"/>
    <property type="match status" value="1"/>
</dbReference>
<evidence type="ECO:0000259" key="1">
    <source>
        <dbReference type="PROSITE" id="PS50181"/>
    </source>
</evidence>
<dbReference type="InterPro" id="IPR013187">
    <property type="entry name" value="F-box-assoc_dom_typ3"/>
</dbReference>
<evidence type="ECO:0000313" key="2">
    <source>
        <dbReference type="EMBL" id="KAF9609927.1"/>
    </source>
</evidence>
<dbReference type="SUPFAM" id="SSF50965">
    <property type="entry name" value="Galactose oxidase, central domain"/>
    <property type="match status" value="1"/>
</dbReference>
<name>A0A835I5B1_9MAGN</name>
<comment type="caution">
    <text evidence="2">The sequence shown here is derived from an EMBL/GenBank/DDBJ whole genome shotgun (WGS) entry which is preliminary data.</text>
</comment>
<dbReference type="InterPro" id="IPR050796">
    <property type="entry name" value="SCF_F-box_component"/>
</dbReference>
<reference evidence="2 3" key="1">
    <citation type="submission" date="2020-10" db="EMBL/GenBank/DDBJ databases">
        <title>The Coptis chinensis genome and diversification of protoberbering-type alkaloids.</title>
        <authorList>
            <person name="Wang B."/>
            <person name="Shu S."/>
            <person name="Song C."/>
            <person name="Liu Y."/>
        </authorList>
    </citation>
    <scope>NUCLEOTIDE SEQUENCE [LARGE SCALE GENOMIC DNA]</scope>
    <source>
        <strain evidence="2">HL-2020</strain>
        <tissue evidence="2">Leaf</tissue>
    </source>
</reference>
<dbReference type="Pfam" id="PF00646">
    <property type="entry name" value="F-box"/>
    <property type="match status" value="1"/>
</dbReference>
<sequence>MSRGREEVISKLPIDIIFDIFSRLPLKTISECRWVSKKWYALIRNPSFIKLHHARALENNSCYVIFDCWWGGFSLLDNESSTETLATSYEIKFTDFLGYSLPFSKFNSRVVGMVNGLICFDHYNLCVIRNPTSEHRLTFYIFNPIMGDYIRLPLSPMHSRMDLSENGASGFGFDSLNNEYKVVWIYRNPLEYTNDVEVYTLGSDKWRVITSNVPYISGIRKSCVLFKNSLHWVAYIRGKPCTTNVILSFNLAKEEFSIIQLPPQFDIGFCDELRCLVALGKHLCFINGRVPGALEIWVMKEYGVKGSWVKEYGVRRESIRRPIQFSEMIELSNGEFLLFNHLKGICYYDPHKKASKLFEIYCKDKSVDYEPMFLAGSLFSPKNVGYY</sequence>
<protein>
    <recommendedName>
        <fullName evidence="1">F-box domain-containing protein</fullName>
    </recommendedName>
</protein>
<dbReference type="Proteomes" id="UP000631114">
    <property type="component" value="Unassembled WGS sequence"/>
</dbReference>
<accession>A0A835I5B1</accession>
<dbReference type="EMBL" id="JADFTS010000004">
    <property type="protein sequence ID" value="KAF9609927.1"/>
    <property type="molecule type" value="Genomic_DNA"/>
</dbReference>
<dbReference type="NCBIfam" id="TIGR01640">
    <property type="entry name" value="F_box_assoc_1"/>
    <property type="match status" value="1"/>
</dbReference>
<dbReference type="SMART" id="SM00256">
    <property type="entry name" value="FBOX"/>
    <property type="match status" value="1"/>
</dbReference>
<keyword evidence="3" id="KW-1185">Reference proteome</keyword>
<dbReference type="SUPFAM" id="SSF81383">
    <property type="entry name" value="F-box domain"/>
    <property type="match status" value="1"/>
</dbReference>
<evidence type="ECO:0000313" key="3">
    <source>
        <dbReference type="Proteomes" id="UP000631114"/>
    </source>
</evidence>
<dbReference type="Pfam" id="PF08268">
    <property type="entry name" value="FBA_3"/>
    <property type="match status" value="1"/>
</dbReference>
<dbReference type="InterPro" id="IPR011043">
    <property type="entry name" value="Gal_Oxase/kelch_b-propeller"/>
</dbReference>
<feature type="domain" description="F-box" evidence="1">
    <location>
        <begin position="6"/>
        <end position="51"/>
    </location>
</feature>
<dbReference type="PANTHER" id="PTHR31672">
    <property type="entry name" value="BNACNNG10540D PROTEIN"/>
    <property type="match status" value="1"/>
</dbReference>
<dbReference type="OrthoDB" id="610337at2759"/>
<dbReference type="InterPro" id="IPR001810">
    <property type="entry name" value="F-box_dom"/>
</dbReference>